<protein>
    <submittedName>
        <fullName evidence="1">Major capsid protein</fullName>
    </submittedName>
</protein>
<dbReference type="Pfam" id="PF25620">
    <property type="entry name" value="PhiKZ_MCP"/>
    <property type="match status" value="1"/>
</dbReference>
<dbReference type="Proteomes" id="UP000224829">
    <property type="component" value="Segment"/>
</dbReference>
<accession>A0A1Y0SUV9</accession>
<keyword evidence="2" id="KW-1185">Reference proteome</keyword>
<sequence length="738" mass="79926">MENIKQLFDKRANVSKGFTVQALVKDLEDNIKGAGSTLRINEAIAERVSNEEFGSADVSDKMQNVYEELDRALSTLSFEHFNADRKGDAGRVGENMKAAAAMGLFGASNETAYKKALMASTRSLTSSDANIITVRGNMVGAHGSIPAFGENVSLENYNEKSSRDFRVVTAAYNLTSSRQDAFAEAIYRTTLVNAQEGGAVQIVPYVALLKDVYHKTTGAKWDTKEINVVDAYRDPSILDQGATLLFPAVQAGNQQHFVAAADVAVEPKTDERGHTYNTAPLKFGAKFDLIGISNFNALVAGGVLDLSDTLDPAGSMKNLYIKVAGNGTETAQVIKFKTDKLQTATFVPKLIGDTRGIAVSFETEKLKIHGLTRGVGGASLEAIDSLAAAKYSLLLSIKVDGTISVSRGSCQFISGPVTVEGIRDEDGEVIDHTTGAGAAIVAKLGALTALGYDLDARFTNTNKRKRGQLIQTRAVQFRYPIWMHSPVTLPLSVMDEQGPGEVAKALTVVTDIRNSANAVTAALNYVAQLKEVVGDSAAIAEFGDVEGALSIMMRPTYRYFKLDLTGRLDTIRSGDRWNDVTSAILNTIKALLFPAYRDSNIESVFQVVSGNIDEKPKFLIATDREIANYLIEVGDNRTLGAYLKYDVVATNNKDMDGKILVLPTRENPSENDVLSWGQFFFVPTIVGDMPIARDGQTSREITAVPFNRHVNNIPFAIEIDVTGLRDVMTSSMYNAILA</sequence>
<name>A0A1Y0SUV9_9CAUD</name>
<proteinExistence type="predicted"/>
<gene>
    <name evidence="1" type="ORF">NOXIFER_122</name>
</gene>
<evidence type="ECO:0000313" key="2">
    <source>
        <dbReference type="Proteomes" id="UP000224829"/>
    </source>
</evidence>
<organism evidence="1 2">
    <name type="scientific">Pseudomonas phage Noxifer</name>
    <dbReference type="NCBI Taxonomy" id="2006684"/>
    <lineage>
        <taxon>Viruses</taxon>
        <taxon>Duplodnaviria</taxon>
        <taxon>Heunggongvirae</taxon>
        <taxon>Uroviricota</taxon>
        <taxon>Caudoviricetes</taxon>
        <taxon>Chimalliviridae</taxon>
        <taxon>Noxifervirus</taxon>
        <taxon>Noxifervirus noxifer</taxon>
    </lineage>
</organism>
<dbReference type="OrthoDB" id="2084at10239"/>
<reference evidence="1 2" key="1">
    <citation type="submission" date="2017-05" db="EMBL/GenBank/DDBJ databases">
        <authorList>
            <person name="Song R."/>
            <person name="Chenine A.L."/>
            <person name="Ruprecht R.M."/>
        </authorList>
    </citation>
    <scope>NUCLEOTIDE SEQUENCE [LARGE SCALE GENOMIC DNA]</scope>
</reference>
<dbReference type="EMBL" id="MF063068">
    <property type="protein sequence ID" value="ARV77291.1"/>
    <property type="molecule type" value="Genomic_DNA"/>
</dbReference>
<dbReference type="InterPro" id="IPR057920">
    <property type="entry name" value="PhiKZ_MCP"/>
</dbReference>
<evidence type="ECO:0000313" key="1">
    <source>
        <dbReference type="EMBL" id="ARV77291.1"/>
    </source>
</evidence>